<dbReference type="InterPro" id="IPR036013">
    <property type="entry name" value="Band_7/SPFH_dom_sf"/>
</dbReference>
<dbReference type="STRING" id="857967.G0QKM0"/>
<sequence>MDYVKYIIPTAVGTLVFMIIFILTCWDTVDITKYGLKCNRISKKCESYVYDSGRYFVGPIHYFVEFPSIVQSIDFSEYSNSNKPLQTRTAEGLALVLHITFQYQLQKGELYSLFQNYNLFYEQTFIKIARDIILQSAGNYQAPQYWQERQKIVNEMKQQLNTELLKAHANCKFFALLKIDLPDQYEQSIVQTQVETQYKTMKEFEKQTIQIQQELDVMISENNSKIQYINAQADADAFKIKQEAQSKAIQFILQSENQAYQKVKSVIIQIHIKYINIQIYKYIYIYIYIYFIRIVDQIIKIQIIIFIIILYQKKKIFFKFIWALMIYLQMQEKIKFDKIIQYSFFQIKINNQIEKKPQYFHYNQKLLQINNFHILQKNKKINNKYIIFEK</sequence>
<dbReference type="OMA" id="YLYWISI"/>
<evidence type="ECO:0000259" key="2">
    <source>
        <dbReference type="Pfam" id="PF01145"/>
    </source>
</evidence>
<keyword evidence="1" id="KW-1133">Transmembrane helix</keyword>
<dbReference type="AlphaFoldDB" id="G0QKM0"/>
<keyword evidence="1" id="KW-0812">Transmembrane</keyword>
<dbReference type="Gene3D" id="3.30.479.30">
    <property type="entry name" value="Band 7 domain"/>
    <property type="match status" value="1"/>
</dbReference>
<organism evidence="3 4">
    <name type="scientific">Ichthyophthirius multifiliis</name>
    <name type="common">White spot disease agent</name>
    <name type="synonym">Ich</name>
    <dbReference type="NCBI Taxonomy" id="5932"/>
    <lineage>
        <taxon>Eukaryota</taxon>
        <taxon>Sar</taxon>
        <taxon>Alveolata</taxon>
        <taxon>Ciliophora</taxon>
        <taxon>Intramacronucleata</taxon>
        <taxon>Oligohymenophorea</taxon>
        <taxon>Hymenostomatida</taxon>
        <taxon>Ophryoglenina</taxon>
        <taxon>Ichthyophthirius</taxon>
    </lineage>
</organism>
<dbReference type="GeneID" id="14910427"/>
<keyword evidence="4" id="KW-1185">Reference proteome</keyword>
<dbReference type="PANTHER" id="PTHR42911:SF2">
    <property type="entry name" value="PROHIBITIN FAMILY PROTEIN"/>
    <property type="match status" value="1"/>
</dbReference>
<evidence type="ECO:0000256" key="1">
    <source>
        <dbReference type="SAM" id="Phobius"/>
    </source>
</evidence>
<dbReference type="Proteomes" id="UP000008983">
    <property type="component" value="Unassembled WGS sequence"/>
</dbReference>
<feature type="transmembrane region" description="Helical" evidence="1">
    <location>
        <begin position="6"/>
        <end position="26"/>
    </location>
</feature>
<dbReference type="eggNOG" id="ENOG502S420">
    <property type="taxonomic scope" value="Eukaryota"/>
</dbReference>
<protein>
    <submittedName>
        <fullName evidence="3">Spfh domain band 7 family protein</fullName>
    </submittedName>
</protein>
<dbReference type="RefSeq" id="XP_004039542.1">
    <property type="nucleotide sequence ID" value="XM_004039494.1"/>
</dbReference>
<dbReference type="Pfam" id="PF01145">
    <property type="entry name" value="Band_7"/>
    <property type="match status" value="1"/>
</dbReference>
<evidence type="ECO:0000313" key="4">
    <source>
        <dbReference type="Proteomes" id="UP000008983"/>
    </source>
</evidence>
<dbReference type="OrthoDB" id="190994at2759"/>
<name>G0QKM0_ICHMU</name>
<proteinExistence type="predicted"/>
<evidence type="ECO:0000313" key="3">
    <source>
        <dbReference type="EMBL" id="EGR34238.1"/>
    </source>
</evidence>
<dbReference type="PANTHER" id="PTHR42911">
    <property type="entry name" value="MODULATOR OF FTSH PROTEASE HFLC"/>
    <property type="match status" value="1"/>
</dbReference>
<dbReference type="EMBL" id="GL983174">
    <property type="protein sequence ID" value="EGR34238.1"/>
    <property type="molecule type" value="Genomic_DNA"/>
</dbReference>
<gene>
    <name evidence="3" type="ORF">IMG5_019550</name>
</gene>
<feature type="transmembrane region" description="Helical" evidence="1">
    <location>
        <begin position="283"/>
        <end position="310"/>
    </location>
</feature>
<feature type="domain" description="Band 7" evidence="2">
    <location>
        <begin position="43"/>
        <end position="206"/>
    </location>
</feature>
<reference evidence="3 4" key="1">
    <citation type="submission" date="2011-07" db="EMBL/GenBank/DDBJ databases">
        <authorList>
            <person name="Coyne R."/>
            <person name="Brami D."/>
            <person name="Johnson J."/>
            <person name="Hostetler J."/>
            <person name="Hannick L."/>
            <person name="Clark T."/>
            <person name="Cassidy-Hanley D."/>
            <person name="Inman J."/>
        </authorList>
    </citation>
    <scope>NUCLEOTIDE SEQUENCE [LARGE SCALE GENOMIC DNA]</scope>
    <source>
        <strain evidence="3 4">G5</strain>
    </source>
</reference>
<keyword evidence="1" id="KW-0472">Membrane</keyword>
<accession>G0QKM0</accession>
<dbReference type="InParanoid" id="G0QKM0"/>
<dbReference type="InterPro" id="IPR001107">
    <property type="entry name" value="Band_7"/>
</dbReference>
<dbReference type="SUPFAM" id="SSF117892">
    <property type="entry name" value="Band 7/SPFH domain"/>
    <property type="match status" value="1"/>
</dbReference>